<dbReference type="Proteomes" id="UP000198894">
    <property type="component" value="Unassembled WGS sequence"/>
</dbReference>
<accession>A0A1G8JS43</accession>
<dbReference type="EMBL" id="FNEE01000001">
    <property type="protein sequence ID" value="SDI33985.1"/>
    <property type="molecule type" value="Genomic_DNA"/>
</dbReference>
<evidence type="ECO:0000313" key="1">
    <source>
        <dbReference type="EMBL" id="SDI33985.1"/>
    </source>
</evidence>
<keyword evidence="2" id="KW-1185">Reference proteome</keyword>
<dbReference type="AlphaFoldDB" id="A0A1G8JS43"/>
<name>A0A1G8JS43_9HYPH</name>
<reference evidence="2" key="1">
    <citation type="submission" date="2016-10" db="EMBL/GenBank/DDBJ databases">
        <authorList>
            <person name="Varghese N."/>
            <person name="Submissions S."/>
        </authorList>
    </citation>
    <scope>NUCLEOTIDE SEQUENCE [LARGE SCALE GENOMIC DNA]</scope>
    <source>
        <strain evidence="2">CGMCC 1.11022</strain>
    </source>
</reference>
<gene>
    <name evidence="1" type="ORF">SAMN05428953_101795</name>
</gene>
<proteinExistence type="predicted"/>
<protein>
    <submittedName>
        <fullName evidence="1">Uncharacterized protein</fullName>
    </submittedName>
</protein>
<sequence length="33" mass="3377">TDPLTTLGVADLNLQIEVGNLTFSARAFGSALA</sequence>
<organism evidence="1 2">
    <name type="scientific">Mesorhizobium muleiense</name>
    <dbReference type="NCBI Taxonomy" id="1004279"/>
    <lineage>
        <taxon>Bacteria</taxon>
        <taxon>Pseudomonadati</taxon>
        <taxon>Pseudomonadota</taxon>
        <taxon>Alphaproteobacteria</taxon>
        <taxon>Hyphomicrobiales</taxon>
        <taxon>Phyllobacteriaceae</taxon>
        <taxon>Mesorhizobium</taxon>
    </lineage>
</organism>
<feature type="non-terminal residue" evidence="1">
    <location>
        <position position="1"/>
    </location>
</feature>
<evidence type="ECO:0000313" key="2">
    <source>
        <dbReference type="Proteomes" id="UP000198894"/>
    </source>
</evidence>